<reference evidence="4" key="1">
    <citation type="journal article" date="2023" name="Mol. Biol. Evol.">
        <title>Third-Generation Sequencing Reveals the Adaptive Role of the Epigenome in Three Deep-Sea Polychaetes.</title>
        <authorList>
            <person name="Perez M."/>
            <person name="Aroh O."/>
            <person name="Sun Y."/>
            <person name="Lan Y."/>
            <person name="Juniper S.K."/>
            <person name="Young C.R."/>
            <person name="Angers B."/>
            <person name="Qian P.Y."/>
        </authorList>
    </citation>
    <scope>NUCLEOTIDE SEQUENCE</scope>
    <source>
        <strain evidence="4">P08H-3</strain>
    </source>
</reference>
<protein>
    <submittedName>
        <fullName evidence="4">Uncharacterized protein</fullName>
    </submittedName>
</protein>
<dbReference type="PROSITE" id="PS50297">
    <property type="entry name" value="ANK_REP_REGION"/>
    <property type="match status" value="1"/>
</dbReference>
<keyword evidence="2 3" id="KW-0040">ANK repeat</keyword>
<accession>A0AAD9NF11</accession>
<dbReference type="SMART" id="SM00248">
    <property type="entry name" value="ANK"/>
    <property type="match status" value="2"/>
</dbReference>
<organism evidence="4 5">
    <name type="scientific">Paralvinella palmiformis</name>
    <dbReference type="NCBI Taxonomy" id="53620"/>
    <lineage>
        <taxon>Eukaryota</taxon>
        <taxon>Metazoa</taxon>
        <taxon>Spiralia</taxon>
        <taxon>Lophotrochozoa</taxon>
        <taxon>Annelida</taxon>
        <taxon>Polychaeta</taxon>
        <taxon>Sedentaria</taxon>
        <taxon>Canalipalpata</taxon>
        <taxon>Terebellida</taxon>
        <taxon>Terebelliformia</taxon>
        <taxon>Alvinellidae</taxon>
        <taxon>Paralvinella</taxon>
    </lineage>
</organism>
<evidence type="ECO:0000256" key="3">
    <source>
        <dbReference type="PROSITE-ProRule" id="PRU00023"/>
    </source>
</evidence>
<name>A0AAD9NF11_9ANNE</name>
<keyword evidence="5" id="KW-1185">Reference proteome</keyword>
<dbReference type="Gene3D" id="1.25.40.20">
    <property type="entry name" value="Ankyrin repeat-containing domain"/>
    <property type="match status" value="1"/>
</dbReference>
<dbReference type="EMBL" id="JAODUP010000026">
    <property type="protein sequence ID" value="KAK2167620.1"/>
    <property type="molecule type" value="Genomic_DNA"/>
</dbReference>
<evidence type="ECO:0000313" key="4">
    <source>
        <dbReference type="EMBL" id="KAK2167620.1"/>
    </source>
</evidence>
<dbReference type="Pfam" id="PF12796">
    <property type="entry name" value="Ank_2"/>
    <property type="match status" value="1"/>
</dbReference>
<dbReference type="Proteomes" id="UP001208570">
    <property type="component" value="Unassembled WGS sequence"/>
</dbReference>
<proteinExistence type="predicted"/>
<evidence type="ECO:0000313" key="5">
    <source>
        <dbReference type="Proteomes" id="UP001208570"/>
    </source>
</evidence>
<dbReference type="PANTHER" id="PTHR24173">
    <property type="entry name" value="ANKYRIN REPEAT CONTAINING"/>
    <property type="match status" value="1"/>
</dbReference>
<dbReference type="PROSITE" id="PS50088">
    <property type="entry name" value="ANK_REPEAT"/>
    <property type="match status" value="1"/>
</dbReference>
<feature type="repeat" description="ANK" evidence="3">
    <location>
        <begin position="46"/>
        <end position="70"/>
    </location>
</feature>
<evidence type="ECO:0000256" key="1">
    <source>
        <dbReference type="ARBA" id="ARBA00022737"/>
    </source>
</evidence>
<dbReference type="PANTHER" id="PTHR24173:SF74">
    <property type="entry name" value="ANKYRIN REPEAT DOMAIN-CONTAINING PROTEIN 16"/>
    <property type="match status" value="1"/>
</dbReference>
<dbReference type="AlphaFoldDB" id="A0AAD9NF11"/>
<dbReference type="InterPro" id="IPR002110">
    <property type="entry name" value="Ankyrin_rpt"/>
</dbReference>
<dbReference type="SUPFAM" id="SSF48403">
    <property type="entry name" value="Ankyrin repeat"/>
    <property type="match status" value="1"/>
</dbReference>
<gene>
    <name evidence="4" type="ORF">LSH36_26g15094</name>
</gene>
<evidence type="ECO:0000256" key="2">
    <source>
        <dbReference type="ARBA" id="ARBA00023043"/>
    </source>
</evidence>
<sequence>MTTSSWKEQIIHVGYANQFRGQSTEVELRSGSKDDMIPGKVDIHEAGCTPLHYAAANGYLVIVRHLLEYGNASISIKTKKGHTARHMAKTRSQTKMVALLSEIAQIDPSLRQSLRSDQQFNLISENQMEGSNWLSK</sequence>
<comment type="caution">
    <text evidence="4">The sequence shown here is derived from an EMBL/GenBank/DDBJ whole genome shotgun (WGS) entry which is preliminary data.</text>
</comment>
<keyword evidence="1" id="KW-0677">Repeat</keyword>
<dbReference type="InterPro" id="IPR036770">
    <property type="entry name" value="Ankyrin_rpt-contain_sf"/>
</dbReference>